<dbReference type="Proteomes" id="UP000007802">
    <property type="component" value="Unassembled WGS sequence"/>
</dbReference>
<feature type="non-terminal residue" evidence="1">
    <location>
        <position position="77"/>
    </location>
</feature>
<reference evidence="1" key="1">
    <citation type="submission" date="2010-03" db="EMBL/GenBank/DDBJ databases">
        <title>Annotation of Blastomyces dermatitidis strain ATCC 18188.</title>
        <authorList>
            <consortium name="The Broad Institute Genome Sequencing Platform"/>
            <consortium name="Broad Institute Genome Sequencing Center for Infectious Disease."/>
            <person name="Cuomo C."/>
            <person name="Klein B."/>
            <person name="Sullivan T."/>
            <person name="Heitman J."/>
            <person name="Young S."/>
            <person name="Zeng Q."/>
            <person name="Gargeya S."/>
            <person name="Alvarado L."/>
            <person name="Berlin A.M."/>
            <person name="Chapman S.B."/>
            <person name="Chen Z."/>
            <person name="Freedman E."/>
            <person name="Gellesch M."/>
            <person name="Goldberg J."/>
            <person name="Griggs A."/>
            <person name="Gujja S."/>
            <person name="Heilman E."/>
            <person name="Heiman D."/>
            <person name="Howarth C."/>
            <person name="Mehta T."/>
            <person name="Neiman D."/>
            <person name="Pearson M."/>
            <person name="Roberts A."/>
            <person name="Saif S."/>
            <person name="Shea T."/>
            <person name="Shenoy N."/>
            <person name="Sisk P."/>
            <person name="Stolte C."/>
            <person name="Sykes S."/>
            <person name="White J."/>
            <person name="Yandava C."/>
            <person name="Haas B."/>
            <person name="Nusbaum C."/>
            <person name="Birren B."/>
        </authorList>
    </citation>
    <scope>NUCLEOTIDE SEQUENCE</scope>
    <source>
        <strain evidence="1">ATCC 18188</strain>
    </source>
</reference>
<feature type="non-terminal residue" evidence="1">
    <location>
        <position position="1"/>
    </location>
</feature>
<dbReference type="AlphaFoldDB" id="A0A0J9ER47"/>
<evidence type="ECO:0000313" key="1">
    <source>
        <dbReference type="EMBL" id="KMW68773.1"/>
    </source>
</evidence>
<name>A0A0J9ER47_AJEDA</name>
<sequence>ALMSEIILIEDDNTAETTLSYSQASSITFSSFSAGKVVYTLNYKCSALSSFCYLFSSASLSSVSSISVLSALASGSA</sequence>
<proteinExistence type="predicted"/>
<gene>
    <name evidence="1" type="ORF">BDDG_13023</name>
</gene>
<protein>
    <submittedName>
        <fullName evidence="1">Uncharacterized protein</fullName>
    </submittedName>
</protein>
<accession>A0A0J9ER47</accession>
<dbReference type="EMBL" id="GG749507">
    <property type="protein sequence ID" value="KMW68773.1"/>
    <property type="molecule type" value="Genomic_DNA"/>
</dbReference>
<organism evidence="1">
    <name type="scientific">Ajellomyces dermatitidis (strain ATCC 18188 / CBS 674.68)</name>
    <name type="common">Blastomyces dermatitidis</name>
    <dbReference type="NCBI Taxonomy" id="653446"/>
    <lineage>
        <taxon>Eukaryota</taxon>
        <taxon>Fungi</taxon>
        <taxon>Dikarya</taxon>
        <taxon>Ascomycota</taxon>
        <taxon>Pezizomycotina</taxon>
        <taxon>Eurotiomycetes</taxon>
        <taxon>Eurotiomycetidae</taxon>
        <taxon>Onygenales</taxon>
        <taxon>Ajellomycetaceae</taxon>
        <taxon>Blastomyces</taxon>
    </lineage>
</organism>